<name>A0A0X3TZD4_9RHOB</name>
<accession>A0A0X3TZD4</accession>
<protein>
    <submittedName>
        <fullName evidence="1">Uncharacterized protein</fullName>
    </submittedName>
</protein>
<gene>
    <name evidence="1" type="ORF">AVO44_13460</name>
</gene>
<sequence length="243" mass="26650">MTEPMNRVLILGSAPSAAEAKSWARAPFTHIVAINNAWRIRPDWDVLIHPEDFPTQNQPGRMAPHQRVVTAEEYVPAQNRFGGFVYAGGTMAFTAGYWALAALRPSVMAFFGCDMVYPGTGKTHFYGTGAADPLREDVTLRSLEAKSARLAMFGAAQGCRVVRLSKGESRLLFPSVDRNTPAARDLPKTDGMVGILQAERDLGYFVPSGRYWEAAETFDAAKLDALDQQWLAAYCPAAYENVA</sequence>
<dbReference type="AlphaFoldDB" id="A0A0X3TZD4"/>
<evidence type="ECO:0000313" key="1">
    <source>
        <dbReference type="EMBL" id="KUJ78700.1"/>
    </source>
</evidence>
<dbReference type="STRING" id="1685378.AVO44_13460"/>
<organism evidence="1 2">
    <name type="scientific">Ruegeria profundi</name>
    <dbReference type="NCBI Taxonomy" id="1685378"/>
    <lineage>
        <taxon>Bacteria</taxon>
        <taxon>Pseudomonadati</taxon>
        <taxon>Pseudomonadota</taxon>
        <taxon>Alphaproteobacteria</taxon>
        <taxon>Rhodobacterales</taxon>
        <taxon>Roseobacteraceae</taxon>
        <taxon>Ruegeria</taxon>
    </lineage>
</organism>
<evidence type="ECO:0000313" key="2">
    <source>
        <dbReference type="Proteomes" id="UP000053690"/>
    </source>
</evidence>
<reference evidence="2" key="1">
    <citation type="submission" date="2015-12" db="EMBL/GenBank/DDBJ databases">
        <authorList>
            <person name="Zhang G."/>
            <person name="Stingl U."/>
        </authorList>
    </citation>
    <scope>NUCLEOTIDE SEQUENCE [LARGE SCALE GENOMIC DNA]</scope>
    <source>
        <strain evidence="2">ZGT108</strain>
    </source>
</reference>
<dbReference type="Proteomes" id="UP000053690">
    <property type="component" value="Unassembled WGS sequence"/>
</dbReference>
<dbReference type="RefSeq" id="WP_068337797.1">
    <property type="nucleotide sequence ID" value="NZ_LQBP01000006.1"/>
</dbReference>
<comment type="caution">
    <text evidence="1">The sequence shown here is derived from an EMBL/GenBank/DDBJ whole genome shotgun (WGS) entry which is preliminary data.</text>
</comment>
<keyword evidence="2" id="KW-1185">Reference proteome</keyword>
<proteinExistence type="predicted"/>
<dbReference type="EMBL" id="LQBP01000006">
    <property type="protein sequence ID" value="KUJ78700.1"/>
    <property type="molecule type" value="Genomic_DNA"/>
</dbReference>